<dbReference type="AlphaFoldDB" id="A0A0C9SMB5"/>
<name>A0A0C9SMB5_PAXIN</name>
<dbReference type="EMBL" id="KN820651">
    <property type="protein sequence ID" value="KIJ05884.1"/>
    <property type="molecule type" value="Genomic_DNA"/>
</dbReference>
<keyword evidence="2" id="KW-1185">Reference proteome</keyword>
<dbReference type="Proteomes" id="UP000053647">
    <property type="component" value="Unassembled WGS sequence"/>
</dbReference>
<reference evidence="2" key="2">
    <citation type="submission" date="2015-01" db="EMBL/GenBank/DDBJ databases">
        <title>Evolutionary Origins and Diversification of the Mycorrhizal Mutualists.</title>
        <authorList>
            <consortium name="DOE Joint Genome Institute"/>
            <consortium name="Mycorrhizal Genomics Consortium"/>
            <person name="Kohler A."/>
            <person name="Kuo A."/>
            <person name="Nagy L.G."/>
            <person name="Floudas D."/>
            <person name="Copeland A."/>
            <person name="Barry K.W."/>
            <person name="Cichocki N."/>
            <person name="Veneault-Fourrey C."/>
            <person name="LaButti K."/>
            <person name="Lindquist E.A."/>
            <person name="Lipzen A."/>
            <person name="Lundell T."/>
            <person name="Morin E."/>
            <person name="Murat C."/>
            <person name="Riley R."/>
            <person name="Ohm R."/>
            <person name="Sun H."/>
            <person name="Tunlid A."/>
            <person name="Henrissat B."/>
            <person name="Grigoriev I.V."/>
            <person name="Hibbett D.S."/>
            <person name="Martin F."/>
        </authorList>
    </citation>
    <scope>NUCLEOTIDE SEQUENCE [LARGE SCALE GENOMIC DNA]</scope>
    <source>
        <strain evidence="2">ATCC 200175</strain>
    </source>
</reference>
<sequence>MSTHGVLRYQRHKQPNVIKRPKEPDHTISAMQYEFPETQGFIPPGWTAHWHPEGALYFMHVESKMFTEVNMCNKDICEDIEDFKHFLFSELQDEIEKRGLSWSLKHDEVQLVLEPRVDECGVAGYTATLMHHRTVTVVYGGMHQHYNQWTARCVHQ</sequence>
<organism evidence="1 2">
    <name type="scientific">Paxillus involutus ATCC 200175</name>
    <dbReference type="NCBI Taxonomy" id="664439"/>
    <lineage>
        <taxon>Eukaryota</taxon>
        <taxon>Fungi</taxon>
        <taxon>Dikarya</taxon>
        <taxon>Basidiomycota</taxon>
        <taxon>Agaricomycotina</taxon>
        <taxon>Agaricomycetes</taxon>
        <taxon>Agaricomycetidae</taxon>
        <taxon>Boletales</taxon>
        <taxon>Paxilineae</taxon>
        <taxon>Paxillaceae</taxon>
        <taxon>Paxillus</taxon>
    </lineage>
</organism>
<reference evidence="1 2" key="1">
    <citation type="submission" date="2014-06" db="EMBL/GenBank/DDBJ databases">
        <authorList>
            <consortium name="DOE Joint Genome Institute"/>
            <person name="Kuo A."/>
            <person name="Kohler A."/>
            <person name="Nagy L.G."/>
            <person name="Floudas D."/>
            <person name="Copeland A."/>
            <person name="Barry K.W."/>
            <person name="Cichocki N."/>
            <person name="Veneault-Fourrey C."/>
            <person name="LaButti K."/>
            <person name="Lindquist E.A."/>
            <person name="Lipzen A."/>
            <person name="Lundell T."/>
            <person name="Morin E."/>
            <person name="Murat C."/>
            <person name="Sun H."/>
            <person name="Tunlid A."/>
            <person name="Henrissat B."/>
            <person name="Grigoriev I.V."/>
            <person name="Hibbett D.S."/>
            <person name="Martin F."/>
            <person name="Nordberg H.P."/>
            <person name="Cantor M.N."/>
            <person name="Hua S.X."/>
        </authorList>
    </citation>
    <scope>NUCLEOTIDE SEQUENCE [LARGE SCALE GENOMIC DNA]</scope>
    <source>
        <strain evidence="1 2">ATCC 200175</strain>
    </source>
</reference>
<evidence type="ECO:0000313" key="2">
    <source>
        <dbReference type="Proteomes" id="UP000053647"/>
    </source>
</evidence>
<gene>
    <name evidence="1" type="ORF">PAXINDRAFT_103598</name>
</gene>
<dbReference type="OrthoDB" id="2657661at2759"/>
<evidence type="ECO:0000313" key="1">
    <source>
        <dbReference type="EMBL" id="KIJ05884.1"/>
    </source>
</evidence>
<accession>A0A0C9SMB5</accession>
<dbReference type="HOGENOM" id="CLU_1687198_0_0_1"/>
<protein>
    <submittedName>
        <fullName evidence="1">Uncharacterized protein</fullName>
    </submittedName>
</protein>
<proteinExistence type="predicted"/>